<keyword evidence="3 8" id="KW-0378">Hydrolase</keyword>
<dbReference type="PANTHER" id="PTHR47053:SF1">
    <property type="entry name" value="MUREIN DD-ENDOPEPTIDASE MEPH-RELATED"/>
    <property type="match status" value="1"/>
</dbReference>
<dbReference type="GO" id="GO:0006508">
    <property type="term" value="P:proteolysis"/>
    <property type="evidence" value="ECO:0007669"/>
    <property type="project" value="UniProtKB-KW"/>
</dbReference>
<dbReference type="InterPro" id="IPR003646">
    <property type="entry name" value="SH3-like_bac-type"/>
</dbReference>
<dbReference type="Gene3D" id="2.30.30.40">
    <property type="entry name" value="SH3 Domains"/>
    <property type="match status" value="1"/>
</dbReference>
<feature type="chain" id="PRO_5039554802" evidence="5">
    <location>
        <begin position="25"/>
        <end position="241"/>
    </location>
</feature>
<accession>A0A433RSQ1</accession>
<dbReference type="RefSeq" id="WP_020189621.1">
    <property type="nucleotide sequence ID" value="NZ_JTFC01000031.1"/>
</dbReference>
<evidence type="ECO:0000259" key="7">
    <source>
        <dbReference type="PROSITE" id="PS51935"/>
    </source>
</evidence>
<comment type="similarity">
    <text evidence="1">Belongs to the peptidase C40 family.</text>
</comment>
<feature type="domain" description="NlpC/P60" evidence="7">
    <location>
        <begin position="120"/>
        <end position="241"/>
    </location>
</feature>
<reference evidence="8 9" key="1">
    <citation type="submission" date="2014-11" db="EMBL/GenBank/DDBJ databases">
        <title>Genome sequence and analysis of novel Kurthia sp.</title>
        <authorList>
            <person name="Lawson J.N."/>
            <person name="Gonzalez J.E."/>
            <person name="Rinauldi L."/>
            <person name="Xuan Z."/>
            <person name="Firman A."/>
            <person name="Shaddox L."/>
            <person name="Trudeau A."/>
            <person name="Shah S."/>
            <person name="Reiman D."/>
        </authorList>
    </citation>
    <scope>NUCLEOTIDE SEQUENCE [LARGE SCALE GENOMIC DNA]</scope>
    <source>
        <strain evidence="8 9">3B1D</strain>
    </source>
</reference>
<comment type="caution">
    <text evidence="8">The sequence shown here is derived from an EMBL/GenBank/DDBJ whole genome shotgun (WGS) entry which is preliminary data.</text>
</comment>
<keyword evidence="4" id="KW-0788">Thiol protease</keyword>
<protein>
    <submittedName>
        <fullName evidence="8">Glycoside hydrolase</fullName>
    </submittedName>
</protein>
<dbReference type="PROSITE" id="PS51781">
    <property type="entry name" value="SH3B"/>
    <property type="match status" value="1"/>
</dbReference>
<keyword evidence="9" id="KW-1185">Reference proteome</keyword>
<proteinExistence type="inferred from homology"/>
<keyword evidence="5" id="KW-0732">Signal</keyword>
<dbReference type="InterPro" id="IPR038765">
    <property type="entry name" value="Papain-like_cys_pep_sf"/>
</dbReference>
<dbReference type="GO" id="GO:0008234">
    <property type="term" value="F:cysteine-type peptidase activity"/>
    <property type="evidence" value="ECO:0007669"/>
    <property type="project" value="UniProtKB-KW"/>
</dbReference>
<dbReference type="PROSITE" id="PS51935">
    <property type="entry name" value="NLPC_P60"/>
    <property type="match status" value="1"/>
</dbReference>
<dbReference type="Gene3D" id="3.90.1720.10">
    <property type="entry name" value="endopeptidase domain like (from Nostoc punctiforme)"/>
    <property type="match status" value="1"/>
</dbReference>
<dbReference type="SUPFAM" id="SSF54001">
    <property type="entry name" value="Cysteine proteinases"/>
    <property type="match status" value="1"/>
</dbReference>
<dbReference type="SMART" id="SM00287">
    <property type="entry name" value="SH3b"/>
    <property type="match status" value="1"/>
</dbReference>
<dbReference type="OrthoDB" id="9813368at2"/>
<evidence type="ECO:0000313" key="8">
    <source>
        <dbReference type="EMBL" id="RUS55181.1"/>
    </source>
</evidence>
<evidence type="ECO:0000313" key="9">
    <source>
        <dbReference type="Proteomes" id="UP000288623"/>
    </source>
</evidence>
<feature type="signal peptide" evidence="5">
    <location>
        <begin position="1"/>
        <end position="24"/>
    </location>
</feature>
<dbReference type="InterPro" id="IPR000064">
    <property type="entry name" value="NLP_P60_dom"/>
</dbReference>
<name>A0A433RSQ1_9BACL</name>
<dbReference type="Proteomes" id="UP000288623">
    <property type="component" value="Unassembled WGS sequence"/>
</dbReference>
<evidence type="ECO:0000256" key="1">
    <source>
        <dbReference type="ARBA" id="ARBA00007074"/>
    </source>
</evidence>
<evidence type="ECO:0000256" key="5">
    <source>
        <dbReference type="SAM" id="SignalP"/>
    </source>
</evidence>
<dbReference type="AlphaFoldDB" id="A0A433RSQ1"/>
<evidence type="ECO:0000256" key="4">
    <source>
        <dbReference type="ARBA" id="ARBA00022807"/>
    </source>
</evidence>
<keyword evidence="2" id="KW-0645">Protease</keyword>
<feature type="domain" description="SH3b" evidence="6">
    <location>
        <begin position="45"/>
        <end position="113"/>
    </location>
</feature>
<dbReference type="EMBL" id="JTFC01000031">
    <property type="protein sequence ID" value="RUS55181.1"/>
    <property type="molecule type" value="Genomic_DNA"/>
</dbReference>
<dbReference type="InterPro" id="IPR051202">
    <property type="entry name" value="Peptidase_C40"/>
</dbReference>
<gene>
    <name evidence="8" type="ORF">QI30_09525</name>
</gene>
<dbReference type="Pfam" id="PF00877">
    <property type="entry name" value="NLPC_P60"/>
    <property type="match status" value="1"/>
</dbReference>
<evidence type="ECO:0000259" key="6">
    <source>
        <dbReference type="PROSITE" id="PS51781"/>
    </source>
</evidence>
<dbReference type="Pfam" id="PF08239">
    <property type="entry name" value="SH3_3"/>
    <property type="match status" value="1"/>
</dbReference>
<organism evidence="8 9">
    <name type="scientific">Candidatus Kurthia intestinigallinarum</name>
    <dbReference type="NCBI Taxonomy" id="1562256"/>
    <lineage>
        <taxon>Bacteria</taxon>
        <taxon>Bacillati</taxon>
        <taxon>Bacillota</taxon>
        <taxon>Bacilli</taxon>
        <taxon>Bacillales</taxon>
        <taxon>Caryophanaceae</taxon>
        <taxon>Kurthia</taxon>
    </lineage>
</organism>
<evidence type="ECO:0000256" key="2">
    <source>
        <dbReference type="ARBA" id="ARBA00022670"/>
    </source>
</evidence>
<evidence type="ECO:0000256" key="3">
    <source>
        <dbReference type="ARBA" id="ARBA00022801"/>
    </source>
</evidence>
<sequence>MKLTKTMTSLALAFTVGLSGVATTSTTFSPVDSIEAKAATTIAYKAKLFVNSPDGTLNMRKSASATSAKVQTLKQGKQVNVTKKKVVGGATWLYGTASGKKGWMNAKYLSSKKVTQVSNSSNFSSAISYGARFLGTPYVWGGTTPSGFDCSGFTSYVYRNALGKSIPRTSGAQYTASKKISKSQLQVGDLVFFNTSGGGVSHVSIYAGNNKLLHAAGKQVKYSNLYDGYWNKRIVGYGTFR</sequence>
<dbReference type="PANTHER" id="PTHR47053">
    <property type="entry name" value="MUREIN DD-ENDOPEPTIDASE MEPH-RELATED"/>
    <property type="match status" value="1"/>
</dbReference>